<dbReference type="InterPro" id="IPR050156">
    <property type="entry name" value="TC-AMP_synthase_SUA5"/>
</dbReference>
<evidence type="ECO:0000256" key="5">
    <source>
        <dbReference type="ARBA" id="ARBA00022490"/>
    </source>
</evidence>
<dbReference type="PIRSF" id="PIRSF004930">
    <property type="entry name" value="Tln_factor_SUA5"/>
    <property type="match status" value="1"/>
</dbReference>
<dbReference type="Gene3D" id="3.90.870.10">
    <property type="entry name" value="DHBP synthase"/>
    <property type="match status" value="1"/>
</dbReference>
<evidence type="ECO:0000256" key="8">
    <source>
        <dbReference type="ARBA" id="ARBA00022695"/>
    </source>
</evidence>
<evidence type="ECO:0000256" key="9">
    <source>
        <dbReference type="ARBA" id="ARBA00022741"/>
    </source>
</evidence>
<keyword evidence="10 13" id="KW-0067">ATP-binding</keyword>
<evidence type="ECO:0000256" key="2">
    <source>
        <dbReference type="ARBA" id="ARBA00007663"/>
    </source>
</evidence>
<evidence type="ECO:0000256" key="10">
    <source>
        <dbReference type="ARBA" id="ARBA00022840"/>
    </source>
</evidence>
<evidence type="ECO:0000256" key="6">
    <source>
        <dbReference type="ARBA" id="ARBA00022679"/>
    </source>
</evidence>
<feature type="domain" description="YrdC-like" evidence="14">
    <location>
        <begin position="10"/>
        <end position="196"/>
    </location>
</feature>
<proteinExistence type="inferred from homology"/>
<evidence type="ECO:0000256" key="4">
    <source>
        <dbReference type="ARBA" id="ARBA00015492"/>
    </source>
</evidence>
<dbReference type="InterPro" id="IPR010923">
    <property type="entry name" value="T(6)A37_SUA5"/>
</dbReference>
<evidence type="ECO:0000259" key="14">
    <source>
        <dbReference type="PROSITE" id="PS51163"/>
    </source>
</evidence>
<dbReference type="PROSITE" id="PS51163">
    <property type="entry name" value="YRDC"/>
    <property type="match status" value="1"/>
</dbReference>
<comment type="caution">
    <text evidence="15">The sequence shown here is derived from an EMBL/GenBank/DDBJ whole genome shotgun (WGS) entry which is preliminary data.</text>
</comment>
<dbReference type="NCBIfam" id="TIGR00057">
    <property type="entry name" value="L-threonylcarbamoyladenylate synthase"/>
    <property type="match status" value="1"/>
</dbReference>
<keyword evidence="5 13" id="KW-0963">Cytoplasm</keyword>
<comment type="similarity">
    <text evidence="2 13">Belongs to the SUA5 family.</text>
</comment>
<dbReference type="Gene3D" id="3.40.50.11030">
    <property type="entry name" value="Threonylcarbamoyl-AMP synthase, C-terminal domain"/>
    <property type="match status" value="1"/>
</dbReference>
<name>A0ABR7IRQ2_9CLOT</name>
<gene>
    <name evidence="15" type="ORF">H8Z77_07295</name>
</gene>
<dbReference type="Proteomes" id="UP000649151">
    <property type="component" value="Unassembled WGS sequence"/>
</dbReference>
<dbReference type="Pfam" id="PF03481">
    <property type="entry name" value="Sua5_C"/>
    <property type="match status" value="1"/>
</dbReference>
<dbReference type="SUPFAM" id="SSF55821">
    <property type="entry name" value="YrdC/RibB"/>
    <property type="match status" value="1"/>
</dbReference>
<dbReference type="InterPro" id="IPR017945">
    <property type="entry name" value="DHBP_synth_RibB-like_a/b_dom"/>
</dbReference>
<evidence type="ECO:0000313" key="16">
    <source>
        <dbReference type="Proteomes" id="UP000649151"/>
    </source>
</evidence>
<keyword evidence="9 13" id="KW-0547">Nucleotide-binding</keyword>
<dbReference type="InterPro" id="IPR006070">
    <property type="entry name" value="Sua5-like_dom"/>
</dbReference>
<evidence type="ECO:0000256" key="7">
    <source>
        <dbReference type="ARBA" id="ARBA00022694"/>
    </source>
</evidence>
<keyword evidence="7 13" id="KW-0819">tRNA processing</keyword>
<protein>
    <recommendedName>
        <fullName evidence="4 13">Threonylcarbamoyl-AMP synthase</fullName>
        <shortName evidence="13">TC-AMP synthase</shortName>
        <ecNumber evidence="3 13">2.7.7.87</ecNumber>
    </recommendedName>
    <alternativeName>
        <fullName evidence="11 13">L-threonylcarbamoyladenylate synthase</fullName>
    </alternativeName>
</protein>
<keyword evidence="16" id="KW-1185">Reference proteome</keyword>
<dbReference type="PANTHER" id="PTHR17490">
    <property type="entry name" value="SUA5"/>
    <property type="match status" value="1"/>
</dbReference>
<reference evidence="15 16" key="1">
    <citation type="submission" date="2020-08" db="EMBL/GenBank/DDBJ databases">
        <title>Genome public.</title>
        <authorList>
            <person name="Liu C."/>
            <person name="Sun Q."/>
        </authorList>
    </citation>
    <scope>NUCLEOTIDE SEQUENCE [LARGE SCALE GENOMIC DNA]</scope>
    <source>
        <strain evidence="15 16">NSJ-27</strain>
    </source>
</reference>
<accession>A0ABR7IRQ2</accession>
<sequence>MQTKIVQPTKEGIQQAAQLLKQGELVGMPTETVYGLAASAYDPAAIKKIFQAKGRPQDNPLIVHISNLEMLQPLVTAVPEPAKKLAEQFWPGPLTMIFPKSEKVPMEVTAGMETVAIRFPSHPVAQAIIRESSLPLAAPSANLSGKPSPTTAQHVWEDMDGKIPLIVDGGECQVGVESTVVLVKEDCLHLLRPGAVTPEMLKTCCDQVEIDPAVLHQLKEGAQAASPGMKYKHYSPKADVTILSGNLAQFKEYVNSHWDSATYALVFDGEQQGIACPCLTYGADAAEQAKELFAVLRRLDGLGAKKVYARCPEKQGMGLAVYNRLIRAAGFQVIPLEDARM</sequence>
<evidence type="ECO:0000256" key="1">
    <source>
        <dbReference type="ARBA" id="ARBA00004496"/>
    </source>
</evidence>
<dbReference type="RefSeq" id="WP_186997123.1">
    <property type="nucleotide sequence ID" value="NZ_JACOQK010000001.1"/>
</dbReference>
<comment type="subcellular location">
    <subcellularLocation>
        <location evidence="1 13">Cytoplasm</location>
    </subcellularLocation>
</comment>
<dbReference type="Pfam" id="PF01300">
    <property type="entry name" value="Sua5_yciO_yrdC"/>
    <property type="match status" value="1"/>
</dbReference>
<dbReference type="InterPro" id="IPR005145">
    <property type="entry name" value="Sua5_C"/>
</dbReference>
<evidence type="ECO:0000256" key="11">
    <source>
        <dbReference type="ARBA" id="ARBA00029774"/>
    </source>
</evidence>
<evidence type="ECO:0000256" key="12">
    <source>
        <dbReference type="ARBA" id="ARBA00048366"/>
    </source>
</evidence>
<comment type="function">
    <text evidence="13">Required for the formation of a threonylcarbamoyl group on adenosine at position 37 (t(6)A37) in tRNAs that read codons beginning with adenine.</text>
</comment>
<dbReference type="EMBL" id="JACOQK010000001">
    <property type="protein sequence ID" value="MBC5787821.1"/>
    <property type="molecule type" value="Genomic_DNA"/>
</dbReference>
<evidence type="ECO:0000256" key="13">
    <source>
        <dbReference type="PIRNR" id="PIRNR004930"/>
    </source>
</evidence>
<evidence type="ECO:0000256" key="3">
    <source>
        <dbReference type="ARBA" id="ARBA00012584"/>
    </source>
</evidence>
<keyword evidence="8 13" id="KW-0548">Nucleotidyltransferase</keyword>
<organism evidence="15 16">
    <name type="scientific">Clostridium facile</name>
    <dbReference type="NCBI Taxonomy" id="2763035"/>
    <lineage>
        <taxon>Bacteria</taxon>
        <taxon>Bacillati</taxon>
        <taxon>Bacillota</taxon>
        <taxon>Clostridia</taxon>
        <taxon>Eubacteriales</taxon>
        <taxon>Clostridiaceae</taxon>
        <taxon>Clostridium</taxon>
    </lineage>
</organism>
<dbReference type="PANTHER" id="PTHR17490:SF16">
    <property type="entry name" value="THREONYLCARBAMOYL-AMP SYNTHASE"/>
    <property type="match status" value="1"/>
</dbReference>
<comment type="catalytic activity">
    <reaction evidence="12 13">
        <text>L-threonine + hydrogencarbonate + ATP = L-threonylcarbamoyladenylate + diphosphate + H2O</text>
        <dbReference type="Rhea" id="RHEA:36407"/>
        <dbReference type="ChEBI" id="CHEBI:15377"/>
        <dbReference type="ChEBI" id="CHEBI:17544"/>
        <dbReference type="ChEBI" id="CHEBI:30616"/>
        <dbReference type="ChEBI" id="CHEBI:33019"/>
        <dbReference type="ChEBI" id="CHEBI:57926"/>
        <dbReference type="ChEBI" id="CHEBI:73682"/>
        <dbReference type="EC" id="2.7.7.87"/>
    </reaction>
</comment>
<dbReference type="EC" id="2.7.7.87" evidence="3 13"/>
<dbReference type="InterPro" id="IPR038385">
    <property type="entry name" value="Sua5/YwlC_C"/>
</dbReference>
<evidence type="ECO:0000313" key="15">
    <source>
        <dbReference type="EMBL" id="MBC5787821.1"/>
    </source>
</evidence>
<keyword evidence="6 13" id="KW-0808">Transferase</keyword>